<dbReference type="AlphaFoldDB" id="A0A9W8I4V4"/>
<comment type="caution">
    <text evidence="1">The sequence shown here is derived from an EMBL/GenBank/DDBJ whole genome shotgun (WGS) entry which is preliminary data.</text>
</comment>
<protein>
    <recommendedName>
        <fullName evidence="3">Beta-galactosidase</fullName>
    </recommendedName>
</protein>
<name>A0A9W8I4V4_9FUNG</name>
<proteinExistence type="predicted"/>
<sequence length="572" mass="63303">SLVLTASTKEIYARLSLTQKSEAWVCAEESIQSGQLFFLGECTVSGHAEVEVVDVEHAKDSKFSFVIPKPGPGVFKVSNRAGVSVTVLLVDLQALDTLVVAYPSYNRMTMSSFDAGSTQTTLATAAAWGTDGLSISGTNTVDVSSFSAESQIVVVSQQQPQLGLTKLLPNPDSDIHATAELGQHDILWNYVAKSEELDPITSVSGFERRTTNWDSLPWKLLPTMADLETMDEINIMSWQRDLGTFAYQAADLGFNASHVLYRCQVRLKPKHITSRRILLQLNVRHRCTLWVNGINMSGHQTFHVQHNRPGTISGLIESMRNPGASAGADRWGGTFTFDVTGAMRLSSVEDEEGALNEVHIVVESFGAGTQANGNNDARTPRGLISAYWHGFNFVGEDHDDSEIHDHEHDKRTEQMRAKWEICGVDVTKMFNPYNSSGFPDETAQAGWTAAVEHPLVLPEWSTRVQLNADAGVHWLRWHLPVTKPGCQPVHLRIRGNAVVYVWVNDILLSKHHPNDSESLVLLCGGYRGRSEPQDSVKLMMYGWMKDLDANKNTIPIELSLVSKRGSTRHSKD</sequence>
<dbReference type="EMBL" id="JANBUW010000281">
    <property type="protein sequence ID" value="KAJ2847657.1"/>
    <property type="molecule type" value="Genomic_DNA"/>
</dbReference>
<keyword evidence="2" id="KW-1185">Reference proteome</keyword>
<organism evidence="1 2">
    <name type="scientific">Coemansia brasiliensis</name>
    <dbReference type="NCBI Taxonomy" id="2650707"/>
    <lineage>
        <taxon>Eukaryota</taxon>
        <taxon>Fungi</taxon>
        <taxon>Fungi incertae sedis</taxon>
        <taxon>Zoopagomycota</taxon>
        <taxon>Kickxellomycotina</taxon>
        <taxon>Kickxellomycetes</taxon>
        <taxon>Kickxellales</taxon>
        <taxon>Kickxellaceae</taxon>
        <taxon>Coemansia</taxon>
    </lineage>
</organism>
<reference evidence="1" key="1">
    <citation type="submission" date="2022-07" db="EMBL/GenBank/DDBJ databases">
        <title>Phylogenomic reconstructions and comparative analyses of Kickxellomycotina fungi.</title>
        <authorList>
            <person name="Reynolds N.K."/>
            <person name="Stajich J.E."/>
            <person name="Barry K."/>
            <person name="Grigoriev I.V."/>
            <person name="Crous P."/>
            <person name="Smith M.E."/>
        </authorList>
    </citation>
    <scope>NUCLEOTIDE SEQUENCE</scope>
    <source>
        <strain evidence="1">NRRL 1566</strain>
    </source>
</reference>
<evidence type="ECO:0008006" key="3">
    <source>
        <dbReference type="Google" id="ProtNLM"/>
    </source>
</evidence>
<accession>A0A9W8I4V4</accession>
<evidence type="ECO:0000313" key="1">
    <source>
        <dbReference type="EMBL" id="KAJ2847657.1"/>
    </source>
</evidence>
<dbReference type="Proteomes" id="UP001139887">
    <property type="component" value="Unassembled WGS sequence"/>
</dbReference>
<feature type="non-terminal residue" evidence="1">
    <location>
        <position position="1"/>
    </location>
</feature>
<gene>
    <name evidence="1" type="ORF">IWW36_003742</name>
</gene>
<dbReference type="Gene3D" id="2.60.120.260">
    <property type="entry name" value="Galactose-binding domain-like"/>
    <property type="match status" value="1"/>
</dbReference>
<dbReference type="OrthoDB" id="1657402at2759"/>
<evidence type="ECO:0000313" key="2">
    <source>
        <dbReference type="Proteomes" id="UP001139887"/>
    </source>
</evidence>